<reference evidence="1 2" key="2">
    <citation type="journal article" date="2022" name="Mol. Ecol. Resour.">
        <title>The genomes of chicory, endive, great burdock and yacon provide insights into Asteraceae paleo-polyploidization history and plant inulin production.</title>
        <authorList>
            <person name="Fan W."/>
            <person name="Wang S."/>
            <person name="Wang H."/>
            <person name="Wang A."/>
            <person name="Jiang F."/>
            <person name="Liu H."/>
            <person name="Zhao H."/>
            <person name="Xu D."/>
            <person name="Zhang Y."/>
        </authorList>
    </citation>
    <scope>NUCLEOTIDE SEQUENCE [LARGE SCALE GENOMIC DNA]</scope>
    <source>
        <strain evidence="2">cv. Punajuju</strain>
        <tissue evidence="1">Leaves</tissue>
    </source>
</reference>
<organism evidence="1 2">
    <name type="scientific">Cichorium intybus</name>
    <name type="common">Chicory</name>
    <dbReference type="NCBI Taxonomy" id="13427"/>
    <lineage>
        <taxon>Eukaryota</taxon>
        <taxon>Viridiplantae</taxon>
        <taxon>Streptophyta</taxon>
        <taxon>Embryophyta</taxon>
        <taxon>Tracheophyta</taxon>
        <taxon>Spermatophyta</taxon>
        <taxon>Magnoliopsida</taxon>
        <taxon>eudicotyledons</taxon>
        <taxon>Gunneridae</taxon>
        <taxon>Pentapetalae</taxon>
        <taxon>asterids</taxon>
        <taxon>campanulids</taxon>
        <taxon>Asterales</taxon>
        <taxon>Asteraceae</taxon>
        <taxon>Cichorioideae</taxon>
        <taxon>Cichorieae</taxon>
        <taxon>Cichoriinae</taxon>
        <taxon>Cichorium</taxon>
    </lineage>
</organism>
<name>A0ACB9BNT9_CICIN</name>
<reference evidence="2" key="1">
    <citation type="journal article" date="2022" name="Mol. Ecol. Resour.">
        <title>The genomes of chicory, endive, great burdock and yacon provide insights into Asteraceae palaeo-polyploidization history and plant inulin production.</title>
        <authorList>
            <person name="Fan W."/>
            <person name="Wang S."/>
            <person name="Wang H."/>
            <person name="Wang A."/>
            <person name="Jiang F."/>
            <person name="Liu H."/>
            <person name="Zhao H."/>
            <person name="Xu D."/>
            <person name="Zhang Y."/>
        </authorList>
    </citation>
    <scope>NUCLEOTIDE SEQUENCE [LARGE SCALE GENOMIC DNA]</scope>
    <source>
        <strain evidence="2">cv. Punajuju</strain>
    </source>
</reference>
<comment type="caution">
    <text evidence="1">The sequence shown here is derived from an EMBL/GenBank/DDBJ whole genome shotgun (WGS) entry which is preliminary data.</text>
</comment>
<keyword evidence="2" id="KW-1185">Reference proteome</keyword>
<proteinExistence type="predicted"/>
<sequence length="592" mass="67043">MLSTTPAAMLSSSELAITTCLPLSDPSPTTLIAATSPTTTVRTYFSDLDCFLKFLVFGVLRLYHFSGWLLPCNSTTRIPRLLSAEGFSEWMFRFEKYVKMKDVKVWRSFLREPVKIAVTREDGTVVDKPVENYTYEELDKVDQEEKALAILTMALSPNIAQGFREYKSVKSLWEALIEVYEGNDDMKQSIQDLLCQRLNMFNHVLGEMLEIQLQRFITLNTKMSTAGIVFSKIKVNKKLLNSLPRSWDMNVAVIKKTRDLSKLSLSEVMAIIKFCDMDDKQREINHVNSFQSANLGTATNSEFSALPAQHVSSSSSLPMAPPASSTPSPVTKSTSPAPVFAKGAEENMTLMAGFMNYYNAFFAGELVQPVMIGDLDQIHPKDIEEMDIYWQIAMAVFRAKKFTQRTRRNNWGANVEKKVGFNKSKLRCYNCQEPGHFARAHLAQIEADKDVDLAEETMMELQFAFMVSTTPVNNEKSKPLLETLDAKTSDFKKLQDDYNIKCCHHKFAKEKIASLTAELDVLKAKYNDVDFNIKKFDASSTVVESMIEHELKWQIKHGEGFGYKNVPPPFNDNYTLSIENQEIEQPTVSSSV</sequence>
<evidence type="ECO:0000313" key="2">
    <source>
        <dbReference type="Proteomes" id="UP001055811"/>
    </source>
</evidence>
<protein>
    <submittedName>
        <fullName evidence="1">Uncharacterized protein</fullName>
    </submittedName>
</protein>
<dbReference type="Proteomes" id="UP001055811">
    <property type="component" value="Linkage Group LG06"/>
</dbReference>
<gene>
    <name evidence="1" type="ORF">L2E82_35434</name>
</gene>
<accession>A0ACB9BNT9</accession>
<dbReference type="EMBL" id="CM042014">
    <property type="protein sequence ID" value="KAI3723678.1"/>
    <property type="molecule type" value="Genomic_DNA"/>
</dbReference>
<evidence type="ECO:0000313" key="1">
    <source>
        <dbReference type="EMBL" id="KAI3723678.1"/>
    </source>
</evidence>